<evidence type="ECO:0000259" key="1">
    <source>
        <dbReference type="Pfam" id="PF01850"/>
    </source>
</evidence>
<reference evidence="2 3" key="1">
    <citation type="journal article" date="2020" name="Microorganisms">
        <title>Osmotic Adaptation and Compatible Solute Biosynthesis of Phototrophic Bacteria as Revealed from Genome Analyses.</title>
        <authorList>
            <person name="Imhoff J.F."/>
            <person name="Rahn T."/>
            <person name="Kunzel S."/>
            <person name="Keller A."/>
            <person name="Neulinger S.C."/>
        </authorList>
    </citation>
    <scope>NUCLEOTIDE SEQUENCE [LARGE SCALE GENOMIC DNA]</scope>
    <source>
        <strain evidence="2 3">DSM 6210</strain>
    </source>
</reference>
<dbReference type="RefSeq" id="WP_200240062.1">
    <property type="nucleotide sequence ID" value="NZ_NRRV01000048.1"/>
</dbReference>
<gene>
    <name evidence="2" type="ORF">CKO31_17335</name>
</gene>
<dbReference type="InterPro" id="IPR029060">
    <property type="entry name" value="PIN-like_dom_sf"/>
</dbReference>
<dbReference type="Pfam" id="PF01850">
    <property type="entry name" value="PIN"/>
    <property type="match status" value="1"/>
</dbReference>
<dbReference type="EMBL" id="NRRV01000048">
    <property type="protein sequence ID" value="MBK1632471.1"/>
    <property type="molecule type" value="Genomic_DNA"/>
</dbReference>
<dbReference type="InterPro" id="IPR002716">
    <property type="entry name" value="PIN_dom"/>
</dbReference>
<feature type="domain" description="PIN" evidence="1">
    <location>
        <begin position="9"/>
        <end position="99"/>
    </location>
</feature>
<dbReference type="SUPFAM" id="SSF88723">
    <property type="entry name" value="PIN domain-like"/>
    <property type="match status" value="1"/>
</dbReference>
<name>A0ABS1CMA0_9GAMM</name>
<protein>
    <recommendedName>
        <fullName evidence="1">PIN domain-containing protein</fullName>
    </recommendedName>
</protein>
<evidence type="ECO:0000313" key="2">
    <source>
        <dbReference type="EMBL" id="MBK1632471.1"/>
    </source>
</evidence>
<organism evidence="2 3">
    <name type="scientific">Thiohalocapsa halophila</name>
    <dbReference type="NCBI Taxonomy" id="69359"/>
    <lineage>
        <taxon>Bacteria</taxon>
        <taxon>Pseudomonadati</taxon>
        <taxon>Pseudomonadota</taxon>
        <taxon>Gammaproteobacteria</taxon>
        <taxon>Chromatiales</taxon>
        <taxon>Chromatiaceae</taxon>
        <taxon>Thiohalocapsa</taxon>
    </lineage>
</organism>
<comment type="caution">
    <text evidence="2">The sequence shown here is derived from an EMBL/GenBank/DDBJ whole genome shotgun (WGS) entry which is preliminary data.</text>
</comment>
<sequence>MTEQAPALQLAISRLTWLEARVGPMKQKQAGLLQAYDGFFARPDLIWVELNRDVVELATAIRVRHGLRTPDALQAASCLQLGETHRFMTGDATFQRVAGLQVEYLN</sequence>
<proteinExistence type="predicted"/>
<dbReference type="Gene3D" id="3.40.50.1010">
    <property type="entry name" value="5'-nuclease"/>
    <property type="match status" value="1"/>
</dbReference>
<dbReference type="Proteomes" id="UP000748752">
    <property type="component" value="Unassembled WGS sequence"/>
</dbReference>
<accession>A0ABS1CMA0</accession>
<evidence type="ECO:0000313" key="3">
    <source>
        <dbReference type="Proteomes" id="UP000748752"/>
    </source>
</evidence>
<keyword evidence="3" id="KW-1185">Reference proteome</keyword>